<keyword evidence="3" id="KW-0677">Repeat</keyword>
<evidence type="ECO:0000256" key="3">
    <source>
        <dbReference type="ARBA" id="ARBA00022737"/>
    </source>
</evidence>
<dbReference type="InterPro" id="IPR051940">
    <property type="entry name" value="Chitin_bind-dev_reg"/>
</dbReference>
<sequence length="455" mass="51996">WILKQPRNSVEVSRKYGEHIKCLESGIFADTKNCKRFYRCNTLLGVHPANVFDCLDDHVYSINQKKCIYLENSDRPECSAQTQSRPVPQPQPQQPELISQPWLQPQPQPQSQFSKGSDTTDSHGIESTDSDNDSEIDLMDSDDDSDTNDSCETDSTNSDDDTDTMDSYGIESTDSDNDSDTTDSYENEEKDHNSFTYVTVRENEDTTLSVSTTTIEDSIEEQTCVREGFFPDLENCSKFYRCVVVGSILVKYQFSCPVGTFWDNWKETCNFPRQIQNLDMCKREKQPEIAVPVQFLMPKIEDNPIIGNLSEDKFTIVCPTGFRRHSKYCNLFYQCVVNNNMQGSFILFGCSKGAIFDEKRLLCADVTHNCAKFEFDKQSSSIIILHHSNEVLCPREGQFPYNKICSSKYFKCIRNEHGILEGYLVDCPAGNVYSSLSNYCVPPTLFPYCTNYYQI</sequence>
<feature type="domain" description="Chitin-binding type-2" evidence="7">
    <location>
        <begin position="390"/>
        <end position="451"/>
    </location>
</feature>
<feature type="domain" description="Chitin-binding type-2" evidence="7">
    <location>
        <begin position="221"/>
        <end position="283"/>
    </location>
</feature>
<dbReference type="InterPro" id="IPR002557">
    <property type="entry name" value="Chitin-bd_dom"/>
</dbReference>
<evidence type="ECO:0000313" key="9">
    <source>
        <dbReference type="Proteomes" id="UP000752696"/>
    </source>
</evidence>
<feature type="compositionally biased region" description="Low complexity" evidence="6">
    <location>
        <begin position="94"/>
        <end position="117"/>
    </location>
</feature>
<dbReference type="EMBL" id="CAJDYZ010004880">
    <property type="protein sequence ID" value="CAD1472042.1"/>
    <property type="molecule type" value="Genomic_DNA"/>
</dbReference>
<dbReference type="GO" id="GO:0005576">
    <property type="term" value="C:extracellular region"/>
    <property type="evidence" value="ECO:0007669"/>
    <property type="project" value="InterPro"/>
</dbReference>
<evidence type="ECO:0000256" key="2">
    <source>
        <dbReference type="ARBA" id="ARBA00022729"/>
    </source>
</evidence>
<dbReference type="AlphaFoldDB" id="A0A6V7GZM3"/>
<gene>
    <name evidence="8" type="ORF">MHI_LOCUS257881</name>
</gene>
<reference evidence="8" key="1">
    <citation type="submission" date="2020-07" db="EMBL/GenBank/DDBJ databases">
        <authorList>
            <person name="Nazaruddin N."/>
        </authorList>
    </citation>
    <scope>NUCLEOTIDE SEQUENCE</scope>
</reference>
<keyword evidence="2" id="KW-0732">Signal</keyword>
<evidence type="ECO:0000256" key="4">
    <source>
        <dbReference type="ARBA" id="ARBA00023157"/>
    </source>
</evidence>
<dbReference type="Pfam" id="PF01607">
    <property type="entry name" value="CBM_14"/>
    <property type="match status" value="2"/>
</dbReference>
<dbReference type="InterPro" id="IPR036508">
    <property type="entry name" value="Chitin-bd_dom_sf"/>
</dbReference>
<evidence type="ECO:0000256" key="6">
    <source>
        <dbReference type="SAM" id="MobiDB-lite"/>
    </source>
</evidence>
<keyword evidence="4" id="KW-1015">Disulfide bond</keyword>
<evidence type="ECO:0000256" key="1">
    <source>
        <dbReference type="ARBA" id="ARBA00022669"/>
    </source>
</evidence>
<organism evidence="8 9">
    <name type="scientific">Heterotrigona itama</name>
    <dbReference type="NCBI Taxonomy" id="395501"/>
    <lineage>
        <taxon>Eukaryota</taxon>
        <taxon>Metazoa</taxon>
        <taxon>Ecdysozoa</taxon>
        <taxon>Arthropoda</taxon>
        <taxon>Hexapoda</taxon>
        <taxon>Insecta</taxon>
        <taxon>Pterygota</taxon>
        <taxon>Neoptera</taxon>
        <taxon>Endopterygota</taxon>
        <taxon>Hymenoptera</taxon>
        <taxon>Apocrita</taxon>
        <taxon>Aculeata</taxon>
        <taxon>Apoidea</taxon>
        <taxon>Anthophila</taxon>
        <taxon>Apidae</taxon>
        <taxon>Heterotrigona</taxon>
    </lineage>
</organism>
<comment type="caution">
    <text evidence="8">The sequence shown here is derived from an EMBL/GenBank/DDBJ whole genome shotgun (WGS) entry which is preliminary data.</text>
</comment>
<dbReference type="PANTHER" id="PTHR23301">
    <property type="entry name" value="CHITIN BINDING PERITROPHIN-A"/>
    <property type="match status" value="1"/>
</dbReference>
<dbReference type="GO" id="GO:0008061">
    <property type="term" value="F:chitin binding"/>
    <property type="evidence" value="ECO:0007669"/>
    <property type="project" value="UniProtKB-KW"/>
</dbReference>
<proteinExistence type="predicted"/>
<feature type="region of interest" description="Disordered" evidence="6">
    <location>
        <begin position="78"/>
        <end position="194"/>
    </location>
</feature>
<keyword evidence="9" id="KW-1185">Reference proteome</keyword>
<evidence type="ECO:0000313" key="8">
    <source>
        <dbReference type="EMBL" id="CAD1472042.1"/>
    </source>
</evidence>
<dbReference type="PROSITE" id="PS50940">
    <property type="entry name" value="CHIT_BIND_II"/>
    <property type="match status" value="4"/>
</dbReference>
<feature type="domain" description="Chitin-binding type-2" evidence="7">
    <location>
        <begin position="315"/>
        <end position="372"/>
    </location>
</feature>
<feature type="compositionally biased region" description="Acidic residues" evidence="6">
    <location>
        <begin position="173"/>
        <end position="186"/>
    </location>
</feature>
<dbReference type="Gene3D" id="2.170.140.10">
    <property type="entry name" value="Chitin binding domain"/>
    <property type="match status" value="4"/>
</dbReference>
<evidence type="ECO:0000256" key="5">
    <source>
        <dbReference type="ARBA" id="ARBA00023180"/>
    </source>
</evidence>
<name>A0A6V7GZM3_9HYME</name>
<protein>
    <recommendedName>
        <fullName evidence="7">Chitin-binding type-2 domain-containing protein</fullName>
    </recommendedName>
</protein>
<dbReference type="SUPFAM" id="SSF57625">
    <property type="entry name" value="Invertebrate chitin-binding proteins"/>
    <property type="match status" value="4"/>
</dbReference>
<keyword evidence="5" id="KW-0325">Glycoprotein</keyword>
<dbReference type="PANTHER" id="PTHR23301:SF0">
    <property type="entry name" value="CHITIN-BINDING TYPE-2 DOMAIN-CONTAINING PROTEIN-RELATED"/>
    <property type="match status" value="1"/>
</dbReference>
<accession>A0A6V7GZM3</accession>
<dbReference type="OrthoDB" id="6020543at2759"/>
<feature type="domain" description="Chitin-binding type-2" evidence="7">
    <location>
        <begin position="19"/>
        <end position="80"/>
    </location>
</feature>
<dbReference type="SMART" id="SM00494">
    <property type="entry name" value="ChtBD2"/>
    <property type="match status" value="4"/>
</dbReference>
<feature type="compositionally biased region" description="Acidic residues" evidence="6">
    <location>
        <begin position="128"/>
        <end position="164"/>
    </location>
</feature>
<keyword evidence="1" id="KW-0147">Chitin-binding</keyword>
<dbReference type="Proteomes" id="UP000752696">
    <property type="component" value="Unassembled WGS sequence"/>
</dbReference>
<feature type="non-terminal residue" evidence="8">
    <location>
        <position position="455"/>
    </location>
</feature>
<evidence type="ECO:0000259" key="7">
    <source>
        <dbReference type="PROSITE" id="PS50940"/>
    </source>
</evidence>